<dbReference type="InterPro" id="IPR007131">
    <property type="entry name" value="SHD1"/>
</dbReference>
<dbReference type="PATRIC" id="fig|595434.4.peg.5605"/>
<dbReference type="Proteomes" id="UP000036367">
    <property type="component" value="Unassembled WGS sequence"/>
</dbReference>
<accession>A0A0J1B5S0</accession>
<protein>
    <submittedName>
        <fullName evidence="3">Signal peptide protein</fullName>
    </submittedName>
</protein>
<dbReference type="Gene3D" id="2.30.30.700">
    <property type="entry name" value="SLA1 homology domain 1"/>
    <property type="match status" value="1"/>
</dbReference>
<dbReference type="OrthoDB" id="246401at2"/>
<name>A0A0J1B5S0_RHOIS</name>
<dbReference type="STRING" id="595434.RISK_005903"/>
<organism evidence="3 4">
    <name type="scientific">Rhodopirellula islandica</name>
    <dbReference type="NCBI Taxonomy" id="595434"/>
    <lineage>
        <taxon>Bacteria</taxon>
        <taxon>Pseudomonadati</taxon>
        <taxon>Planctomycetota</taxon>
        <taxon>Planctomycetia</taxon>
        <taxon>Pirellulales</taxon>
        <taxon>Pirellulaceae</taxon>
        <taxon>Rhodopirellula</taxon>
    </lineage>
</organism>
<dbReference type="GO" id="GO:0030674">
    <property type="term" value="F:protein-macromolecule adaptor activity"/>
    <property type="evidence" value="ECO:0007669"/>
    <property type="project" value="InterPro"/>
</dbReference>
<keyword evidence="1" id="KW-0732">Signal</keyword>
<evidence type="ECO:0000313" key="3">
    <source>
        <dbReference type="EMBL" id="KLU02077.1"/>
    </source>
</evidence>
<feature type="signal peptide" evidence="1">
    <location>
        <begin position="1"/>
        <end position="20"/>
    </location>
</feature>
<dbReference type="EMBL" id="LECT01000046">
    <property type="protein sequence ID" value="KLU02077.1"/>
    <property type="molecule type" value="Genomic_DNA"/>
</dbReference>
<dbReference type="GO" id="GO:0008092">
    <property type="term" value="F:cytoskeletal protein binding"/>
    <property type="evidence" value="ECO:0007669"/>
    <property type="project" value="InterPro"/>
</dbReference>
<dbReference type="GO" id="GO:0043130">
    <property type="term" value="F:ubiquitin binding"/>
    <property type="evidence" value="ECO:0007669"/>
    <property type="project" value="InterPro"/>
</dbReference>
<evidence type="ECO:0000256" key="1">
    <source>
        <dbReference type="SAM" id="SignalP"/>
    </source>
</evidence>
<dbReference type="Pfam" id="PF03983">
    <property type="entry name" value="SHD1"/>
    <property type="match status" value="1"/>
</dbReference>
<keyword evidence="4" id="KW-1185">Reference proteome</keyword>
<feature type="chain" id="PRO_5005248420" evidence="1">
    <location>
        <begin position="21"/>
        <end position="312"/>
    </location>
</feature>
<feature type="domain" description="SLA1 homology" evidence="2">
    <location>
        <begin position="19"/>
        <end position="78"/>
    </location>
</feature>
<gene>
    <name evidence="3" type="ORF">RISK_005903</name>
</gene>
<dbReference type="RefSeq" id="WP_047816850.1">
    <property type="nucleotide sequence ID" value="NZ_LECT01000046.1"/>
</dbReference>
<evidence type="ECO:0000313" key="4">
    <source>
        <dbReference type="Proteomes" id="UP000036367"/>
    </source>
</evidence>
<proteinExistence type="predicted"/>
<comment type="caution">
    <text evidence="3">The sequence shown here is derived from an EMBL/GenBank/DDBJ whole genome shotgun (WGS) entry which is preliminary data.</text>
</comment>
<reference evidence="3" key="1">
    <citation type="submission" date="2015-05" db="EMBL/GenBank/DDBJ databases">
        <title>Permanent draft genome of Rhodopirellula islandicus K833.</title>
        <authorList>
            <person name="Kizina J."/>
            <person name="Richter M."/>
            <person name="Glockner F.O."/>
            <person name="Harder J."/>
        </authorList>
    </citation>
    <scope>NUCLEOTIDE SEQUENCE [LARGE SCALE GENOMIC DNA]</scope>
    <source>
        <strain evidence="3">K833</strain>
    </source>
</reference>
<sequence length="312" mass="35068">MFRHFLLVVAVLSTASFASAKPRTWTSANGAYKLEGELIGSNDTTAILKRRGSGRLAAVELKDLSDEDREFVTKLTKSESERESGGDLEMHTWTSRDGLKIQAKILAYGKKEYTLDRKLGAVTINGKAFSTFDPLHQKLILRVLSVLENESLEKETDLKQFVAGFGGQPKSYTLEGVLMELASGDQIAVPFFMFSEKDLEVLQAGWENWKKYHADDVARAREDLMMRSEASHYQQTMAQQQQRQQLEVLKFNMAAVRTGLTSIWEVRIAPNPGVYGRPTSIMVSARDSLTATQMVLPNYPGYFMVGVRKFSY</sequence>
<dbReference type="AlphaFoldDB" id="A0A0J1B5S0"/>
<dbReference type="GO" id="GO:0042802">
    <property type="term" value="F:identical protein binding"/>
    <property type="evidence" value="ECO:0007669"/>
    <property type="project" value="InterPro"/>
</dbReference>
<evidence type="ECO:0000259" key="2">
    <source>
        <dbReference type="Pfam" id="PF03983"/>
    </source>
</evidence>